<evidence type="ECO:0000313" key="1">
    <source>
        <dbReference type="EMBL" id="PEM57618.1"/>
    </source>
</evidence>
<proteinExistence type="predicted"/>
<dbReference type="Proteomes" id="UP000220621">
    <property type="component" value="Unassembled WGS sequence"/>
</dbReference>
<gene>
    <name evidence="1" type="ORF">CN611_07340</name>
</gene>
<sequence length="66" mass="8101">MATLSPNLRKFYRQQSMLKTLYKQRVISEEDFLRHREQALIQSKIEVEEREFPYMPNLKHKEKTAF</sequence>
<name>A0A2A8BSR7_9BACI</name>
<accession>A0A2A8BSR7</accession>
<comment type="caution">
    <text evidence="1">The sequence shown here is derived from an EMBL/GenBank/DDBJ whole genome shotgun (WGS) entry which is preliminary data.</text>
</comment>
<organism evidence="1 2">
    <name type="scientific">Bacillus wiedmannii</name>
    <dbReference type="NCBI Taxonomy" id="1890302"/>
    <lineage>
        <taxon>Bacteria</taxon>
        <taxon>Bacillati</taxon>
        <taxon>Bacillota</taxon>
        <taxon>Bacilli</taxon>
        <taxon>Bacillales</taxon>
        <taxon>Bacillaceae</taxon>
        <taxon>Bacillus</taxon>
        <taxon>Bacillus cereus group</taxon>
    </lineage>
</organism>
<reference evidence="1 2" key="1">
    <citation type="submission" date="2017-09" db="EMBL/GenBank/DDBJ databases">
        <title>Large-scale bioinformatics analysis of Bacillus genomes uncovers conserved roles of natural products in bacterial physiology.</title>
        <authorList>
            <consortium name="Agbiome Team Llc"/>
            <person name="Bleich R.M."/>
            <person name="Grubbs K.J."/>
            <person name="Santa Maria K.C."/>
            <person name="Allen S.E."/>
            <person name="Farag S."/>
            <person name="Shank E.A."/>
            <person name="Bowers A."/>
        </authorList>
    </citation>
    <scope>NUCLEOTIDE SEQUENCE [LARGE SCALE GENOMIC DNA]</scope>
    <source>
        <strain evidence="1 2">AFS010764</strain>
    </source>
</reference>
<evidence type="ECO:0000313" key="2">
    <source>
        <dbReference type="Proteomes" id="UP000220621"/>
    </source>
</evidence>
<dbReference type="EMBL" id="NUDL01000020">
    <property type="protein sequence ID" value="PEM57618.1"/>
    <property type="molecule type" value="Genomic_DNA"/>
</dbReference>
<protein>
    <submittedName>
        <fullName evidence="1">Uncharacterized protein</fullName>
    </submittedName>
</protein>
<dbReference type="AlphaFoldDB" id="A0A2A8BSR7"/>
<dbReference type="RefSeq" id="WP_098102067.1">
    <property type="nucleotide sequence ID" value="NZ_NUDL01000020.1"/>
</dbReference>